<gene>
    <name evidence="2" type="ORF">ENS41_07025</name>
</gene>
<evidence type="ECO:0000313" key="2">
    <source>
        <dbReference type="EMBL" id="HGK28693.1"/>
    </source>
</evidence>
<feature type="chain" id="PRO_5028154817" evidence="1">
    <location>
        <begin position="19"/>
        <end position="270"/>
    </location>
</feature>
<sequence>MTKLIAFAIVVAIGPICAQETLVSSRPLAAVADRLQEAWARPVTYEDPIWLWNGDLFTDKPGVKWSAYPKQRAVQLPPAAVKNLDRKQDSTILAQVVEVANRSGDGPRFAVRTSSFGIHIVPAASADATGRMGPAFPLLDQTVSVPAAIRAPIEHLRALAEAITTSTGMRIHEGIGSIGVRFNQFFTGTGDLMFEWGAEQRQAREALIDLLTRSATTFSWRFNCQPAESAQDRFCVLNIVPLMVQRTNSRGEVIREMITFDRCKKCPPRP</sequence>
<protein>
    <submittedName>
        <fullName evidence="2">Uncharacterized protein</fullName>
    </submittedName>
</protein>
<proteinExistence type="predicted"/>
<dbReference type="AlphaFoldDB" id="A0A7C4CC09"/>
<accession>A0A7C4CC09</accession>
<comment type="caution">
    <text evidence="2">The sequence shown here is derived from an EMBL/GenBank/DDBJ whole genome shotgun (WGS) entry which is preliminary data.</text>
</comment>
<reference evidence="2" key="1">
    <citation type="journal article" date="2020" name="mSystems">
        <title>Genome- and Community-Level Interaction Insights into Carbon Utilization and Element Cycling Functions of Hydrothermarchaeota in Hydrothermal Sediment.</title>
        <authorList>
            <person name="Zhou Z."/>
            <person name="Liu Y."/>
            <person name="Xu W."/>
            <person name="Pan J."/>
            <person name="Luo Z.H."/>
            <person name="Li M."/>
        </authorList>
    </citation>
    <scope>NUCLEOTIDE SEQUENCE [LARGE SCALE GENOMIC DNA]</scope>
    <source>
        <strain evidence="2">SpSt-488</strain>
    </source>
</reference>
<dbReference type="EMBL" id="DSUT01000148">
    <property type="protein sequence ID" value="HGK28693.1"/>
    <property type="molecule type" value="Genomic_DNA"/>
</dbReference>
<evidence type="ECO:0000256" key="1">
    <source>
        <dbReference type="SAM" id="SignalP"/>
    </source>
</evidence>
<name>A0A7C4CC09_UNCW3</name>
<keyword evidence="1" id="KW-0732">Signal</keyword>
<organism evidence="2">
    <name type="scientific">candidate division WOR-3 bacterium</name>
    <dbReference type="NCBI Taxonomy" id="2052148"/>
    <lineage>
        <taxon>Bacteria</taxon>
        <taxon>Bacteria division WOR-3</taxon>
    </lineage>
</organism>
<feature type="signal peptide" evidence="1">
    <location>
        <begin position="1"/>
        <end position="18"/>
    </location>
</feature>